<dbReference type="EMBL" id="GBXM01089265">
    <property type="protein sequence ID" value="JAH19312.1"/>
    <property type="molecule type" value="Transcribed_RNA"/>
</dbReference>
<organism evidence="1">
    <name type="scientific">Anguilla anguilla</name>
    <name type="common">European freshwater eel</name>
    <name type="synonym">Muraena anguilla</name>
    <dbReference type="NCBI Taxonomy" id="7936"/>
    <lineage>
        <taxon>Eukaryota</taxon>
        <taxon>Metazoa</taxon>
        <taxon>Chordata</taxon>
        <taxon>Craniata</taxon>
        <taxon>Vertebrata</taxon>
        <taxon>Euteleostomi</taxon>
        <taxon>Actinopterygii</taxon>
        <taxon>Neopterygii</taxon>
        <taxon>Teleostei</taxon>
        <taxon>Anguilliformes</taxon>
        <taxon>Anguillidae</taxon>
        <taxon>Anguilla</taxon>
    </lineage>
</organism>
<accession>A0A0E9QSB5</accession>
<evidence type="ECO:0000313" key="1">
    <source>
        <dbReference type="EMBL" id="JAH19312.1"/>
    </source>
</evidence>
<proteinExistence type="predicted"/>
<sequence length="66" mass="7933">MTSKLYFMIQRLICHFQKWIKVKSFKGKLHFPNHLFKNHIFLGQLAAHGQLELRSFLSVHWGHIIM</sequence>
<reference evidence="1" key="2">
    <citation type="journal article" date="2015" name="Fish Shellfish Immunol.">
        <title>Early steps in the European eel (Anguilla anguilla)-Vibrio vulnificus interaction in the gills: Role of the RtxA13 toxin.</title>
        <authorList>
            <person name="Callol A."/>
            <person name="Pajuelo D."/>
            <person name="Ebbesson L."/>
            <person name="Teles M."/>
            <person name="MacKenzie S."/>
            <person name="Amaro C."/>
        </authorList>
    </citation>
    <scope>NUCLEOTIDE SEQUENCE</scope>
</reference>
<protein>
    <submittedName>
        <fullName evidence="1">Uncharacterized protein</fullName>
    </submittedName>
</protein>
<dbReference type="AlphaFoldDB" id="A0A0E9QSB5"/>
<name>A0A0E9QSB5_ANGAN</name>
<reference evidence="1" key="1">
    <citation type="submission" date="2014-11" db="EMBL/GenBank/DDBJ databases">
        <authorList>
            <person name="Amaro Gonzalez C."/>
        </authorList>
    </citation>
    <scope>NUCLEOTIDE SEQUENCE</scope>
</reference>